<dbReference type="OrthoDB" id="10017101at2759"/>
<organism evidence="2 3">
    <name type="scientific">Peltaster fructicola</name>
    <dbReference type="NCBI Taxonomy" id="286661"/>
    <lineage>
        <taxon>Eukaryota</taxon>
        <taxon>Fungi</taxon>
        <taxon>Dikarya</taxon>
        <taxon>Ascomycota</taxon>
        <taxon>Pezizomycotina</taxon>
        <taxon>Dothideomycetes</taxon>
        <taxon>Dothideomycetes incertae sedis</taxon>
        <taxon>Peltaster</taxon>
    </lineage>
</organism>
<dbReference type="AlphaFoldDB" id="A0A6H0XPT8"/>
<dbReference type="InterPro" id="IPR029063">
    <property type="entry name" value="SAM-dependent_MTases_sf"/>
</dbReference>
<accession>A0A6H0XPT8</accession>
<keyword evidence="3" id="KW-1185">Reference proteome</keyword>
<gene>
    <name evidence="2" type="ORF">AMS68_002162</name>
</gene>
<reference evidence="2 3" key="1">
    <citation type="journal article" date="2016" name="Sci. Rep.">
        <title>Peltaster fructicola genome reveals evolution from an invasive phytopathogen to an ectophytic parasite.</title>
        <authorList>
            <person name="Xu C."/>
            <person name="Chen H."/>
            <person name="Gleason M.L."/>
            <person name="Xu J.R."/>
            <person name="Liu H."/>
            <person name="Zhang R."/>
            <person name="Sun G."/>
        </authorList>
    </citation>
    <scope>NUCLEOTIDE SEQUENCE [LARGE SCALE GENOMIC DNA]</scope>
    <source>
        <strain evidence="2 3">LNHT1506</strain>
    </source>
</reference>
<dbReference type="CDD" id="cd02440">
    <property type="entry name" value="AdoMet_MTases"/>
    <property type="match status" value="1"/>
</dbReference>
<protein>
    <recommendedName>
        <fullName evidence="1">Methyltransferase type 11 domain-containing protein</fullName>
    </recommendedName>
</protein>
<dbReference type="Pfam" id="PF08241">
    <property type="entry name" value="Methyltransf_11"/>
    <property type="match status" value="1"/>
</dbReference>
<evidence type="ECO:0000313" key="2">
    <source>
        <dbReference type="EMBL" id="QIW96644.1"/>
    </source>
</evidence>
<dbReference type="InterPro" id="IPR013216">
    <property type="entry name" value="Methyltransf_11"/>
</dbReference>
<dbReference type="PANTHER" id="PTHR43591">
    <property type="entry name" value="METHYLTRANSFERASE"/>
    <property type="match status" value="1"/>
</dbReference>
<dbReference type="SUPFAM" id="SSF53335">
    <property type="entry name" value="S-adenosyl-L-methionine-dependent methyltransferases"/>
    <property type="match status" value="1"/>
</dbReference>
<evidence type="ECO:0000313" key="3">
    <source>
        <dbReference type="Proteomes" id="UP000503462"/>
    </source>
</evidence>
<dbReference type="Proteomes" id="UP000503462">
    <property type="component" value="Chromosome 2"/>
</dbReference>
<dbReference type="PANTHER" id="PTHR43591:SF24">
    <property type="entry name" value="2-METHOXY-6-POLYPRENYL-1,4-BENZOQUINOL METHYLASE, MITOCHONDRIAL"/>
    <property type="match status" value="1"/>
</dbReference>
<dbReference type="EMBL" id="CP051140">
    <property type="protein sequence ID" value="QIW96644.1"/>
    <property type="molecule type" value="Genomic_DNA"/>
</dbReference>
<feature type="domain" description="Methyltransferase type 11" evidence="1">
    <location>
        <begin position="49"/>
        <end position="148"/>
    </location>
</feature>
<dbReference type="Gene3D" id="3.40.50.150">
    <property type="entry name" value="Vaccinia Virus protein VP39"/>
    <property type="match status" value="1"/>
</dbReference>
<dbReference type="GO" id="GO:0008168">
    <property type="term" value="F:methyltransferase activity"/>
    <property type="evidence" value="ECO:0007669"/>
    <property type="project" value="TreeGrafter"/>
</dbReference>
<sequence length="279" mass="30915">MTEQTDHRSYQPGYGQVSHHEWRTAENSAAYLLPVLQEQVALKPQLKLLDIGAGSGTITASLSKYMSSGQITAVDLSDEILDKAKRYALKADAGNIVFKKGSVFTLVETFGEHSFDIVHTSMMLCHLDDPVAALKQMLRVCKPGGIVAARESDLRMMDFYPETPGIKAWHNLMLKTHLKTGGSIEGGARLLSWAMHAGVKREQATIAMGTWCYATPQERRMWSDALISRLTNGVWRSEALADGIATEQDIEEMIKDLKTWAETEDACFGSMHGELIVRV</sequence>
<proteinExistence type="predicted"/>
<evidence type="ECO:0000259" key="1">
    <source>
        <dbReference type="Pfam" id="PF08241"/>
    </source>
</evidence>
<name>A0A6H0XPT8_9PEZI</name>